<keyword evidence="2" id="KW-1133">Transmembrane helix</keyword>
<evidence type="ECO:0000313" key="3">
    <source>
        <dbReference type="EMBL" id="RFS83559.1"/>
    </source>
</evidence>
<reference evidence="3 4" key="1">
    <citation type="submission" date="2018-08" db="EMBL/GenBank/DDBJ databases">
        <title>Actinomadura spongicola sp. nov., isolated from marine sponge Leucetta chagosensis.</title>
        <authorList>
            <person name="Li L."/>
            <person name="Lin H.W."/>
        </authorList>
    </citation>
    <scope>NUCLEOTIDE SEQUENCE [LARGE SCALE GENOMIC DNA]</scope>
    <source>
        <strain evidence="3 4">LHW52907</strain>
    </source>
</reference>
<dbReference type="Proteomes" id="UP000262882">
    <property type="component" value="Unassembled WGS sequence"/>
</dbReference>
<organism evidence="3 4">
    <name type="scientific">Actinomadura spongiicola</name>
    <dbReference type="NCBI Taxonomy" id="2303421"/>
    <lineage>
        <taxon>Bacteria</taxon>
        <taxon>Bacillati</taxon>
        <taxon>Actinomycetota</taxon>
        <taxon>Actinomycetes</taxon>
        <taxon>Streptosporangiales</taxon>
        <taxon>Thermomonosporaceae</taxon>
        <taxon>Actinomadura</taxon>
    </lineage>
</organism>
<proteinExistence type="predicted"/>
<feature type="transmembrane region" description="Helical" evidence="2">
    <location>
        <begin position="35"/>
        <end position="54"/>
    </location>
</feature>
<dbReference type="EMBL" id="QVNQ01000006">
    <property type="protein sequence ID" value="RFS83559.1"/>
    <property type="molecule type" value="Genomic_DNA"/>
</dbReference>
<evidence type="ECO:0000256" key="2">
    <source>
        <dbReference type="SAM" id="Phobius"/>
    </source>
</evidence>
<keyword evidence="2" id="KW-0812">Transmembrane</keyword>
<dbReference type="AlphaFoldDB" id="A0A372GEN1"/>
<keyword evidence="4" id="KW-1185">Reference proteome</keyword>
<feature type="region of interest" description="Disordered" evidence="1">
    <location>
        <begin position="91"/>
        <end position="125"/>
    </location>
</feature>
<feature type="transmembrane region" description="Helical" evidence="2">
    <location>
        <begin position="9"/>
        <end position="29"/>
    </location>
</feature>
<evidence type="ECO:0000313" key="4">
    <source>
        <dbReference type="Proteomes" id="UP000262882"/>
    </source>
</evidence>
<feature type="compositionally biased region" description="Basic and acidic residues" evidence="1">
    <location>
        <begin position="96"/>
        <end position="125"/>
    </location>
</feature>
<gene>
    <name evidence="3" type="ORF">D0T12_21225</name>
</gene>
<name>A0A372GEN1_9ACTN</name>
<protein>
    <submittedName>
        <fullName evidence="3">Uncharacterized protein</fullName>
    </submittedName>
</protein>
<comment type="caution">
    <text evidence="3">The sequence shown here is derived from an EMBL/GenBank/DDBJ whole genome shotgun (WGS) entry which is preliminary data.</text>
</comment>
<keyword evidence="2" id="KW-0472">Membrane</keyword>
<evidence type="ECO:0000256" key="1">
    <source>
        <dbReference type="SAM" id="MobiDB-lite"/>
    </source>
</evidence>
<sequence>MSSGLMRGIAVIVAFAIAAAVNVVTGLLIDDWNLGAWIALGVLVLVGGGLQILLSRAPNQNRAKQRMRGVRAGGSVLQSGDKVSKKMYGIQSGGDVHQKGKDSEQVMRKVRADRDVTQEAPRTDQ</sequence>
<accession>A0A372GEN1</accession>